<dbReference type="PANTHER" id="PTHR42976:SF1">
    <property type="entry name" value="GH18 DOMAIN-CONTAINING PROTEIN-RELATED"/>
    <property type="match status" value="1"/>
</dbReference>
<dbReference type="SUPFAM" id="SSF51445">
    <property type="entry name" value="(Trans)glycosidases"/>
    <property type="match status" value="1"/>
</dbReference>
<feature type="compositionally biased region" description="Low complexity" evidence="3">
    <location>
        <begin position="205"/>
        <end position="233"/>
    </location>
</feature>
<protein>
    <submittedName>
        <fullName evidence="6">Cellulose binding domain-containing protein</fullName>
    </submittedName>
</protein>
<dbReference type="PANTHER" id="PTHR42976">
    <property type="entry name" value="BIFUNCTIONAL CHITINASE/LYSOZYME-RELATED"/>
    <property type="match status" value="1"/>
</dbReference>
<dbReference type="SUPFAM" id="SSF49384">
    <property type="entry name" value="Carbohydrate-binding domain"/>
    <property type="match status" value="1"/>
</dbReference>
<feature type="region of interest" description="Disordered" evidence="3">
    <location>
        <begin position="551"/>
        <end position="571"/>
    </location>
</feature>
<feature type="region of interest" description="Disordered" evidence="3">
    <location>
        <begin position="1"/>
        <end position="24"/>
    </location>
</feature>
<keyword evidence="1" id="KW-0732">Signal</keyword>
<keyword evidence="4" id="KW-1133">Transmembrane helix</keyword>
<dbReference type="CDD" id="cd06543">
    <property type="entry name" value="GH18_PF-ChiA-like"/>
    <property type="match status" value="1"/>
</dbReference>
<proteinExistence type="predicted"/>
<dbReference type="InterPro" id="IPR001919">
    <property type="entry name" value="CBD2"/>
</dbReference>
<dbReference type="Proteomes" id="UP001500466">
    <property type="component" value="Unassembled WGS sequence"/>
</dbReference>
<feature type="transmembrane region" description="Helical" evidence="4">
    <location>
        <begin position="39"/>
        <end position="58"/>
    </location>
</feature>
<feature type="region of interest" description="Disordered" evidence="3">
    <location>
        <begin position="147"/>
        <end position="242"/>
    </location>
</feature>
<keyword evidence="2" id="KW-0624">Polysaccharide degradation</keyword>
<dbReference type="InterPro" id="IPR017853">
    <property type="entry name" value="GH"/>
</dbReference>
<gene>
    <name evidence="6" type="ORF">GCM10023205_29980</name>
</gene>
<name>A0ABP9H8J7_9ACTN</name>
<dbReference type="InterPro" id="IPR008965">
    <property type="entry name" value="CBM2/CBM3_carb-bd_dom_sf"/>
</dbReference>
<evidence type="ECO:0000259" key="5">
    <source>
        <dbReference type="PROSITE" id="PS51173"/>
    </source>
</evidence>
<reference evidence="7" key="1">
    <citation type="journal article" date="2019" name="Int. J. Syst. Evol. Microbiol.">
        <title>The Global Catalogue of Microorganisms (GCM) 10K type strain sequencing project: providing services to taxonomists for standard genome sequencing and annotation.</title>
        <authorList>
            <consortium name="The Broad Institute Genomics Platform"/>
            <consortium name="The Broad Institute Genome Sequencing Center for Infectious Disease"/>
            <person name="Wu L."/>
            <person name="Ma J."/>
        </authorList>
    </citation>
    <scope>NUCLEOTIDE SEQUENCE [LARGE SCALE GENOMIC DNA]</scope>
    <source>
        <strain evidence="7">JCM 17986</strain>
    </source>
</reference>
<feature type="domain" description="CBM2" evidence="5">
    <location>
        <begin position="59"/>
        <end position="173"/>
    </location>
</feature>
<dbReference type="InterPro" id="IPR012291">
    <property type="entry name" value="CBM2_carb-bd_dom_sf"/>
</dbReference>
<dbReference type="PROSITE" id="PS51173">
    <property type="entry name" value="CBM2"/>
    <property type="match status" value="1"/>
</dbReference>
<feature type="compositionally biased region" description="Low complexity" evidence="3">
    <location>
        <begin position="172"/>
        <end position="194"/>
    </location>
</feature>
<evidence type="ECO:0000256" key="3">
    <source>
        <dbReference type="SAM" id="MobiDB-lite"/>
    </source>
</evidence>
<keyword evidence="4" id="KW-0812">Transmembrane</keyword>
<organism evidence="6 7">
    <name type="scientific">Yinghuangia aomiensis</name>
    <dbReference type="NCBI Taxonomy" id="676205"/>
    <lineage>
        <taxon>Bacteria</taxon>
        <taxon>Bacillati</taxon>
        <taxon>Actinomycetota</taxon>
        <taxon>Actinomycetes</taxon>
        <taxon>Kitasatosporales</taxon>
        <taxon>Streptomycetaceae</taxon>
        <taxon>Yinghuangia</taxon>
    </lineage>
</organism>
<dbReference type="Gene3D" id="3.20.20.80">
    <property type="entry name" value="Glycosidases"/>
    <property type="match status" value="1"/>
</dbReference>
<evidence type="ECO:0000256" key="2">
    <source>
        <dbReference type="ARBA" id="ARBA00023326"/>
    </source>
</evidence>
<dbReference type="Pfam" id="PF00553">
    <property type="entry name" value="CBM_2"/>
    <property type="match status" value="1"/>
</dbReference>
<dbReference type="RefSeq" id="WP_345675942.1">
    <property type="nucleotide sequence ID" value="NZ_BAABHS010000009.1"/>
</dbReference>
<dbReference type="EMBL" id="BAABHS010000009">
    <property type="protein sequence ID" value="GAA4963992.1"/>
    <property type="molecule type" value="Genomic_DNA"/>
</dbReference>
<keyword evidence="4" id="KW-0472">Membrane</keyword>
<evidence type="ECO:0000313" key="6">
    <source>
        <dbReference type="EMBL" id="GAA4963992.1"/>
    </source>
</evidence>
<keyword evidence="2" id="KW-0119">Carbohydrate metabolism</keyword>
<feature type="compositionally biased region" description="Low complexity" evidence="3">
    <location>
        <begin position="554"/>
        <end position="565"/>
    </location>
</feature>
<dbReference type="SMART" id="SM00637">
    <property type="entry name" value="CBD_II"/>
    <property type="match status" value="1"/>
</dbReference>
<dbReference type="Gene3D" id="2.60.40.290">
    <property type="match status" value="1"/>
</dbReference>
<evidence type="ECO:0000256" key="4">
    <source>
        <dbReference type="SAM" id="Phobius"/>
    </source>
</evidence>
<sequence length="571" mass="59226">MALRRANAPHSDAAPAPRGRRTGRLRASLSATARGRLRWGAVATVLAALPAVFVVALAEDGPRTRLTAEYVRTGSWATGFSAQYVVRNSGEDAAHGWTLRFRLPAGSEVATLWNGRLARDGGKYTIRDEEWNRVLRPGETAVVGFEVRRVDPGEPPTELPLECTINDRPCGQADTAAVPSAAPSAAPQASTVSGPGRGAPPERPAPTTATATSSATGSVRPVVPAASATPGVSGAPGGTGAGATRIRPYVDLSAPGSFDLAATSRLTGVADWTLAFVVDGGDCRPGWGGGVRLDDPSVVQRVSELRLQGGDVTISFGGSGGNDLAAGCRTPEALADAYLQVVDMFRATHIDLDVEGRSLARPDIVERRNQALVLVRQRLGKAGRNLHLTYSLPAGPAGLGTEAVALLRDATTRGLNVDTVNLMAMDYGPANAPNPMGRMARYTTDAANTAHGQLRGVWPNLTDAQVWRTMGLTPMIGVADVPGEVFTVADAQELARFAESRHLGALSWWSAARDRGCGSTVVALGAADPGCSGISQAPNAFLRAFTGTEYGSSAPTAPTAPADDGGAPEKP</sequence>
<keyword evidence="7" id="KW-1185">Reference proteome</keyword>
<comment type="caution">
    <text evidence="6">The sequence shown here is derived from an EMBL/GenBank/DDBJ whole genome shotgun (WGS) entry which is preliminary data.</text>
</comment>
<dbReference type="InterPro" id="IPR052750">
    <property type="entry name" value="GH18_Chitinase"/>
</dbReference>
<accession>A0ABP9H8J7</accession>
<evidence type="ECO:0000256" key="1">
    <source>
        <dbReference type="ARBA" id="ARBA00022729"/>
    </source>
</evidence>
<evidence type="ECO:0000313" key="7">
    <source>
        <dbReference type="Proteomes" id="UP001500466"/>
    </source>
</evidence>